<sequence>MLTLADKDNRVISPPFRVLPTPQEFPLYYEHIKKPIDIRKISENVRAGKYQTWEALKDDVQLMCKNARDFNEPGSTVHKDANTLLRHFKHRSVELAEARRFSPRVISRNAEIIDELLNSIESEVNDFSEDSEEDEDSERSDDPRWRLYWAIRNYDVVDGNFIELPCKRSYPDYYEEIERPLSLYMINKLLKRGHYAHLDALVKDLLLMFDNAMNYNIEESGIYQAAVRFRHLTLKAAKALSVSDRSNGNVLSCNTDSDEINKISSSSKKGLCNNEQFIFINILEKVTNSGDRVHNGFTSTESKIILSHSNSEHQKDQTDEQTGQQSDPKIFSCTASTSSSVQHNFLNSTNHSIMVSKSSQQTGNNVPSTVVSSQKYFSQGSSSLAKSPILQSHLSTSTTAGKNIMENGFQNSQRKQRAYSPSTFFPNQSTSTSLNHQNLADTGRMFVSTTPKQMPIEPMFVSPSTSIHVRRVVHSEAYIRYLESMHNSGSGRQQRNISKWDKTLLASAKNTVVPEHKRLPYEWIRNSNNSKHKEDEVVRALWKLRDHIIEDTTGIARSQGIPNQRDSDPPLVPIVRKGRPPKNANTANKNT</sequence>
<evidence type="ECO:0000313" key="2">
    <source>
        <dbReference type="Proteomes" id="UP001497535"/>
    </source>
</evidence>
<proteinExistence type="predicted"/>
<gene>
    <name evidence="1" type="ORF">MENTE1834_LOCUS16524</name>
</gene>
<evidence type="ECO:0000313" key="1">
    <source>
        <dbReference type="EMBL" id="CAK5062523.1"/>
    </source>
</evidence>
<name>A0ACB0YUM8_MELEN</name>
<reference evidence="1" key="1">
    <citation type="submission" date="2023-11" db="EMBL/GenBank/DDBJ databases">
        <authorList>
            <person name="Poullet M."/>
        </authorList>
    </citation>
    <scope>NUCLEOTIDE SEQUENCE</scope>
    <source>
        <strain evidence="1">E1834</strain>
    </source>
</reference>
<dbReference type="EMBL" id="CAVMJV010000018">
    <property type="protein sequence ID" value="CAK5062523.1"/>
    <property type="molecule type" value="Genomic_DNA"/>
</dbReference>
<comment type="caution">
    <text evidence="1">The sequence shown here is derived from an EMBL/GenBank/DDBJ whole genome shotgun (WGS) entry which is preliminary data.</text>
</comment>
<protein>
    <submittedName>
        <fullName evidence="1">Uncharacterized protein</fullName>
    </submittedName>
</protein>
<keyword evidence="2" id="KW-1185">Reference proteome</keyword>
<organism evidence="1 2">
    <name type="scientific">Meloidogyne enterolobii</name>
    <name type="common">Root-knot nematode worm</name>
    <name type="synonym">Meloidogyne mayaguensis</name>
    <dbReference type="NCBI Taxonomy" id="390850"/>
    <lineage>
        <taxon>Eukaryota</taxon>
        <taxon>Metazoa</taxon>
        <taxon>Ecdysozoa</taxon>
        <taxon>Nematoda</taxon>
        <taxon>Chromadorea</taxon>
        <taxon>Rhabditida</taxon>
        <taxon>Tylenchina</taxon>
        <taxon>Tylenchomorpha</taxon>
        <taxon>Tylenchoidea</taxon>
        <taxon>Meloidogynidae</taxon>
        <taxon>Meloidogyninae</taxon>
        <taxon>Meloidogyne</taxon>
    </lineage>
</organism>
<dbReference type="Proteomes" id="UP001497535">
    <property type="component" value="Unassembled WGS sequence"/>
</dbReference>
<accession>A0ACB0YUM8</accession>